<feature type="transmembrane region" description="Helical" evidence="1">
    <location>
        <begin position="6"/>
        <end position="27"/>
    </location>
</feature>
<gene>
    <name evidence="2" type="ORF">GT347_12150</name>
</gene>
<keyword evidence="3" id="KW-1185">Reference proteome</keyword>
<protein>
    <submittedName>
        <fullName evidence="2">DUF2214 family protein</fullName>
    </submittedName>
</protein>
<dbReference type="RefSeq" id="WP_160552196.1">
    <property type="nucleotide sequence ID" value="NZ_CP047650.1"/>
</dbReference>
<accession>A0A857J6G5</accession>
<sequence>MVLESLLAYLHLLAILTMVVFLASEAALCRSEWLNPKAVARLGKLDLIYGIAAVAVLASGVARIVWGVKGPAYYGGNWLLHAKVGIFVVIALISIKPTLTIRRWVKAQRAGAALPAEAEVRATRRLIMLQAHLLPLIPLAATFLARGFGGRG</sequence>
<dbReference type="InterPro" id="IPR018706">
    <property type="entry name" value="DUF2214_membrane"/>
</dbReference>
<organism evidence="2 3">
    <name type="scientific">Xylophilus rhododendri</name>
    <dbReference type="NCBI Taxonomy" id="2697032"/>
    <lineage>
        <taxon>Bacteria</taxon>
        <taxon>Pseudomonadati</taxon>
        <taxon>Pseudomonadota</taxon>
        <taxon>Betaproteobacteria</taxon>
        <taxon>Burkholderiales</taxon>
        <taxon>Xylophilus</taxon>
    </lineage>
</organism>
<evidence type="ECO:0000256" key="1">
    <source>
        <dbReference type="SAM" id="Phobius"/>
    </source>
</evidence>
<evidence type="ECO:0000313" key="3">
    <source>
        <dbReference type="Proteomes" id="UP000464787"/>
    </source>
</evidence>
<keyword evidence="1" id="KW-0472">Membrane</keyword>
<dbReference type="Proteomes" id="UP000464787">
    <property type="component" value="Chromosome"/>
</dbReference>
<dbReference type="KEGG" id="xyk:GT347_12150"/>
<feature type="transmembrane region" description="Helical" evidence="1">
    <location>
        <begin position="78"/>
        <end position="99"/>
    </location>
</feature>
<feature type="transmembrane region" description="Helical" evidence="1">
    <location>
        <begin position="47"/>
        <end position="66"/>
    </location>
</feature>
<dbReference type="AlphaFoldDB" id="A0A857J6G5"/>
<proteinExistence type="predicted"/>
<dbReference type="Pfam" id="PF09980">
    <property type="entry name" value="DUF2214"/>
    <property type="match status" value="1"/>
</dbReference>
<reference evidence="2 3" key="1">
    <citation type="submission" date="2020-01" db="EMBL/GenBank/DDBJ databases">
        <title>Genome sequencing of strain KACC 21265.</title>
        <authorList>
            <person name="Heo J."/>
            <person name="Kim S.-J."/>
            <person name="Kim J.-S."/>
            <person name="Hong S.-B."/>
            <person name="Kwon S.-W."/>
        </authorList>
    </citation>
    <scope>NUCLEOTIDE SEQUENCE [LARGE SCALE GENOMIC DNA]</scope>
    <source>
        <strain evidence="2 3">KACC 21265</strain>
    </source>
</reference>
<dbReference type="EMBL" id="CP047650">
    <property type="protein sequence ID" value="QHI98679.1"/>
    <property type="molecule type" value="Genomic_DNA"/>
</dbReference>
<keyword evidence="1" id="KW-0812">Transmembrane</keyword>
<keyword evidence="1" id="KW-1133">Transmembrane helix</keyword>
<name>A0A857J6G5_9BURK</name>
<feature type="transmembrane region" description="Helical" evidence="1">
    <location>
        <begin position="131"/>
        <end position="149"/>
    </location>
</feature>
<evidence type="ECO:0000313" key="2">
    <source>
        <dbReference type="EMBL" id="QHI98679.1"/>
    </source>
</evidence>